<feature type="transmembrane region" description="Helical" evidence="1">
    <location>
        <begin position="7"/>
        <end position="29"/>
    </location>
</feature>
<dbReference type="Proteomes" id="UP000323386">
    <property type="component" value="Unassembled WGS sequence"/>
</dbReference>
<evidence type="ECO:0000256" key="1">
    <source>
        <dbReference type="SAM" id="Phobius"/>
    </source>
</evidence>
<dbReference type="OrthoDB" id="2937326at2759"/>
<feature type="transmembrane region" description="Helical" evidence="1">
    <location>
        <begin position="160"/>
        <end position="183"/>
    </location>
</feature>
<dbReference type="InterPro" id="IPR056121">
    <property type="entry name" value="DUF7704"/>
</dbReference>
<feature type="transmembrane region" description="Helical" evidence="1">
    <location>
        <begin position="67"/>
        <end position="89"/>
    </location>
</feature>
<evidence type="ECO:0000313" key="4">
    <source>
        <dbReference type="Proteomes" id="UP000323386"/>
    </source>
</evidence>
<gene>
    <name evidence="3" type="ORF">PSFLO_00266</name>
</gene>
<reference evidence="3 4" key="1">
    <citation type="submission" date="2018-03" db="EMBL/GenBank/DDBJ databases">
        <authorList>
            <person name="Guldener U."/>
        </authorList>
    </citation>
    <scope>NUCLEOTIDE SEQUENCE [LARGE SCALE GENOMIC DNA]</scope>
    <source>
        <strain evidence="3 4">DAOM196992</strain>
    </source>
</reference>
<feature type="transmembrane region" description="Helical" evidence="1">
    <location>
        <begin position="104"/>
        <end position="126"/>
    </location>
</feature>
<keyword evidence="1" id="KW-0812">Transmembrane</keyword>
<organism evidence="3 4">
    <name type="scientific">Pseudozyma flocculosa</name>
    <dbReference type="NCBI Taxonomy" id="84751"/>
    <lineage>
        <taxon>Eukaryota</taxon>
        <taxon>Fungi</taxon>
        <taxon>Dikarya</taxon>
        <taxon>Basidiomycota</taxon>
        <taxon>Ustilaginomycotina</taxon>
        <taxon>Ustilaginomycetes</taxon>
        <taxon>Ustilaginales</taxon>
        <taxon>Ustilaginaceae</taxon>
        <taxon>Pseudozyma</taxon>
    </lineage>
</organism>
<evidence type="ECO:0000313" key="3">
    <source>
        <dbReference type="EMBL" id="SPO34795.1"/>
    </source>
</evidence>
<dbReference type="PANTHER" id="PTHR37019:SF2">
    <property type="entry name" value="EXPERA DOMAIN-CONTAINING PROTEIN"/>
    <property type="match status" value="1"/>
</dbReference>
<accession>A0A5C3ESU5</accession>
<protein>
    <recommendedName>
        <fullName evidence="2">DUF7704 domain-containing protein</fullName>
    </recommendedName>
</protein>
<keyword evidence="1" id="KW-0472">Membrane</keyword>
<keyword evidence="1" id="KW-1133">Transmembrane helix</keyword>
<feature type="domain" description="DUF7704" evidence="2">
    <location>
        <begin position="5"/>
        <end position="126"/>
    </location>
</feature>
<proteinExistence type="predicted"/>
<dbReference type="Pfam" id="PF24803">
    <property type="entry name" value="DUF7704"/>
    <property type="match status" value="1"/>
</dbReference>
<dbReference type="PANTHER" id="PTHR37019">
    <property type="entry name" value="CHROMOSOME 1, WHOLE GENOME SHOTGUN SEQUENCE"/>
    <property type="match status" value="1"/>
</dbReference>
<sequence>MSDPLPFHWYFFFGILEPISVLAGAYYAIGLPERYHYELIPHAFLLPAQVQTLLKNATTLSDNARMALGQLGSCYSLIMLNSLLLFYAFRKHLSSQPAVLEKMVYYLIAVLGIADWSHILLTLYLLPNGPPSPRILLLSSKATWHDKLVLLAQPSSWNSLLFGNIIITFILFCFRALWWFGVARGSPIADQKRAAAAKQKAT</sequence>
<name>A0A5C3ESU5_9BASI</name>
<dbReference type="AlphaFoldDB" id="A0A5C3ESU5"/>
<dbReference type="EMBL" id="OOIP01000001">
    <property type="protein sequence ID" value="SPO34795.1"/>
    <property type="molecule type" value="Genomic_DNA"/>
</dbReference>
<keyword evidence="4" id="KW-1185">Reference proteome</keyword>
<evidence type="ECO:0000259" key="2">
    <source>
        <dbReference type="Pfam" id="PF24803"/>
    </source>
</evidence>